<name>A0ABC8RUV3_9AQUA</name>
<dbReference type="InterPro" id="IPR048682">
    <property type="entry name" value="COG4"/>
</dbReference>
<gene>
    <name evidence="2" type="ORF">ILEXP_LOCUS16717</name>
</gene>
<proteinExistence type="predicted"/>
<dbReference type="Proteomes" id="UP001642360">
    <property type="component" value="Unassembled WGS sequence"/>
</dbReference>
<sequence length="298" mass="33486">MRSRPEFEQLVESMKQQQSSAAVTNQNQVNFVACLTNLFKDIVIAIEENNETLRINLCGKDGIMYAICELQDECDSRGPDPREIELGFSLVNLELLSRATRAFRSENFSKVVQDITGYYVILKGFFMVENVRKAISIDEHVLDSLTMSMVDDVFYVLQSCYRRSISTSNINSVIAVLSSAVSLLSGEYNEALEQKMREPNLGAKLFMGGASVQRTGTEIAIALNNVDVSSYYTLKLRHKIEEQCSEVNGNCTSLLVTSIQSPSFLRIFFVLALCLGRALHSKFHFLKEYTKITGSYIT</sequence>
<feature type="domain" description="COG4 transport protein middle alpha-helical bundle" evidence="1">
    <location>
        <begin position="7"/>
        <end position="197"/>
    </location>
</feature>
<accession>A0ABC8RUV3</accession>
<reference evidence="2 3" key="1">
    <citation type="submission" date="2024-02" db="EMBL/GenBank/DDBJ databases">
        <authorList>
            <person name="Vignale AGUSTIN F."/>
            <person name="Sosa J E."/>
            <person name="Modenutti C."/>
        </authorList>
    </citation>
    <scope>NUCLEOTIDE SEQUENCE [LARGE SCALE GENOMIC DNA]</scope>
</reference>
<evidence type="ECO:0000259" key="1">
    <source>
        <dbReference type="SMART" id="SM00762"/>
    </source>
</evidence>
<dbReference type="SMART" id="SM00762">
    <property type="entry name" value="Cog4"/>
    <property type="match status" value="1"/>
</dbReference>
<keyword evidence="3" id="KW-1185">Reference proteome</keyword>
<evidence type="ECO:0000313" key="2">
    <source>
        <dbReference type="EMBL" id="CAK9148746.1"/>
    </source>
</evidence>
<dbReference type="Pfam" id="PF08318">
    <property type="entry name" value="COG4_m"/>
    <property type="match status" value="2"/>
</dbReference>
<dbReference type="AlphaFoldDB" id="A0ABC8RUV3"/>
<protein>
    <recommendedName>
        <fullName evidence="1">COG4 transport protein middle alpha-helical bundle domain-containing protein</fullName>
    </recommendedName>
</protein>
<dbReference type="PANTHER" id="PTHR24016">
    <property type="entry name" value="CONSERVED OLIGOMERIC GOLGI COMPLEX SUBUNIT 4"/>
    <property type="match status" value="1"/>
</dbReference>
<organism evidence="2 3">
    <name type="scientific">Ilex paraguariensis</name>
    <name type="common">yerba mate</name>
    <dbReference type="NCBI Taxonomy" id="185542"/>
    <lineage>
        <taxon>Eukaryota</taxon>
        <taxon>Viridiplantae</taxon>
        <taxon>Streptophyta</taxon>
        <taxon>Embryophyta</taxon>
        <taxon>Tracheophyta</taxon>
        <taxon>Spermatophyta</taxon>
        <taxon>Magnoliopsida</taxon>
        <taxon>eudicotyledons</taxon>
        <taxon>Gunneridae</taxon>
        <taxon>Pentapetalae</taxon>
        <taxon>asterids</taxon>
        <taxon>campanulids</taxon>
        <taxon>Aquifoliales</taxon>
        <taxon>Aquifoliaceae</taxon>
        <taxon>Ilex</taxon>
    </lineage>
</organism>
<comment type="caution">
    <text evidence="2">The sequence shown here is derived from an EMBL/GenBank/DDBJ whole genome shotgun (WGS) entry which is preliminary data.</text>
</comment>
<dbReference type="PANTHER" id="PTHR24016:SF0">
    <property type="entry name" value="CONSERVED OLIGOMERIC GOLGI COMPLEX SUBUNIT 4"/>
    <property type="match status" value="1"/>
</dbReference>
<dbReference type="EMBL" id="CAUOFW020001792">
    <property type="protein sequence ID" value="CAK9148746.1"/>
    <property type="molecule type" value="Genomic_DNA"/>
</dbReference>
<evidence type="ECO:0000313" key="3">
    <source>
        <dbReference type="Proteomes" id="UP001642360"/>
    </source>
</evidence>
<dbReference type="Gene3D" id="1.10.287.1060">
    <property type="entry name" value="ESAT-6-like"/>
    <property type="match status" value="1"/>
</dbReference>
<dbReference type="InterPro" id="IPR013167">
    <property type="entry name" value="COG4_M"/>
</dbReference>